<keyword evidence="7" id="KW-1185">Reference proteome</keyword>
<organism evidence="6 7">
    <name type="scientific">Aidingimonas halophila</name>
    <dbReference type="NCBI Taxonomy" id="574349"/>
    <lineage>
        <taxon>Bacteria</taxon>
        <taxon>Pseudomonadati</taxon>
        <taxon>Pseudomonadota</taxon>
        <taxon>Gammaproteobacteria</taxon>
        <taxon>Oceanospirillales</taxon>
        <taxon>Halomonadaceae</taxon>
        <taxon>Aidingimonas</taxon>
    </lineage>
</organism>
<dbReference type="InterPro" id="IPR009057">
    <property type="entry name" value="Homeodomain-like_sf"/>
</dbReference>
<feature type="domain" description="HTH tetR-type" evidence="5">
    <location>
        <begin position="4"/>
        <end position="64"/>
    </location>
</feature>
<dbReference type="PANTHER" id="PTHR47506">
    <property type="entry name" value="TRANSCRIPTIONAL REGULATORY PROTEIN"/>
    <property type="match status" value="1"/>
</dbReference>
<evidence type="ECO:0000256" key="3">
    <source>
        <dbReference type="ARBA" id="ARBA00023163"/>
    </source>
</evidence>
<accession>A0A1H3D397</accession>
<evidence type="ECO:0000256" key="2">
    <source>
        <dbReference type="ARBA" id="ARBA00023125"/>
    </source>
</evidence>
<dbReference type="Pfam" id="PF16925">
    <property type="entry name" value="TetR_C_13"/>
    <property type="match status" value="1"/>
</dbReference>
<proteinExistence type="predicted"/>
<dbReference type="RefSeq" id="WP_092570318.1">
    <property type="nucleotide sequence ID" value="NZ_BMXH01000005.1"/>
</dbReference>
<keyword evidence="3" id="KW-0804">Transcription</keyword>
<evidence type="ECO:0000313" key="7">
    <source>
        <dbReference type="Proteomes" id="UP000198500"/>
    </source>
</evidence>
<dbReference type="Pfam" id="PF00440">
    <property type="entry name" value="TetR_N"/>
    <property type="match status" value="1"/>
</dbReference>
<feature type="DNA-binding region" description="H-T-H motif" evidence="4">
    <location>
        <begin position="27"/>
        <end position="46"/>
    </location>
</feature>
<dbReference type="SUPFAM" id="SSF48498">
    <property type="entry name" value="Tetracyclin repressor-like, C-terminal domain"/>
    <property type="match status" value="1"/>
</dbReference>
<evidence type="ECO:0000256" key="4">
    <source>
        <dbReference type="PROSITE-ProRule" id="PRU00335"/>
    </source>
</evidence>
<dbReference type="InterPro" id="IPR001647">
    <property type="entry name" value="HTH_TetR"/>
</dbReference>
<name>A0A1H3D397_9GAMM</name>
<evidence type="ECO:0000256" key="1">
    <source>
        <dbReference type="ARBA" id="ARBA00023015"/>
    </source>
</evidence>
<dbReference type="GO" id="GO:0003677">
    <property type="term" value="F:DNA binding"/>
    <property type="evidence" value="ECO:0007669"/>
    <property type="project" value="UniProtKB-UniRule"/>
</dbReference>
<reference evidence="6 7" key="1">
    <citation type="submission" date="2016-10" db="EMBL/GenBank/DDBJ databases">
        <authorList>
            <person name="de Groot N.N."/>
        </authorList>
    </citation>
    <scope>NUCLEOTIDE SEQUENCE [LARGE SCALE GENOMIC DNA]</scope>
    <source>
        <strain evidence="6 7">DSM 19219</strain>
    </source>
</reference>
<dbReference type="PRINTS" id="PR00455">
    <property type="entry name" value="HTHTETR"/>
</dbReference>
<dbReference type="OrthoDB" id="4541465at2"/>
<dbReference type="EMBL" id="FNNI01000006">
    <property type="protein sequence ID" value="SDX60867.1"/>
    <property type="molecule type" value="Genomic_DNA"/>
</dbReference>
<dbReference type="AlphaFoldDB" id="A0A1H3D397"/>
<dbReference type="PROSITE" id="PS50977">
    <property type="entry name" value="HTH_TETR_2"/>
    <property type="match status" value="1"/>
</dbReference>
<dbReference type="STRING" id="574349.SAMN05443545_106178"/>
<evidence type="ECO:0000313" key="6">
    <source>
        <dbReference type="EMBL" id="SDX60867.1"/>
    </source>
</evidence>
<dbReference type="PANTHER" id="PTHR47506:SF6">
    <property type="entry name" value="HTH-TYPE TRANSCRIPTIONAL REPRESSOR NEMR"/>
    <property type="match status" value="1"/>
</dbReference>
<keyword evidence="1" id="KW-0805">Transcription regulation</keyword>
<keyword evidence="2 4" id="KW-0238">DNA-binding</keyword>
<evidence type="ECO:0000259" key="5">
    <source>
        <dbReference type="PROSITE" id="PS50977"/>
    </source>
</evidence>
<sequence length="198" mass="21823">MKRNATRDELIRVGSDIIARQGYNTTGLNEVLSAAGVPKGSFYYYFTSKEDFGLAVIDDFASAYESRLDATLGDTSKTPLERLRAYFAEGVSEMASCECTRGCLIGNLGQELAARNDAFRDRLECVFRSWERRFADCLEAARKAGELRPDCDPQSLAGFLLTGWEGAILRAKVTQSVAPMTTFIDILLSHLLVEDPAA</sequence>
<dbReference type="SUPFAM" id="SSF46689">
    <property type="entry name" value="Homeodomain-like"/>
    <property type="match status" value="1"/>
</dbReference>
<dbReference type="InterPro" id="IPR036271">
    <property type="entry name" value="Tet_transcr_reg_TetR-rel_C_sf"/>
</dbReference>
<dbReference type="Gene3D" id="1.10.357.10">
    <property type="entry name" value="Tetracycline Repressor, domain 2"/>
    <property type="match status" value="1"/>
</dbReference>
<protein>
    <submittedName>
        <fullName evidence="6">Transcriptional regulator, TetR family</fullName>
    </submittedName>
</protein>
<gene>
    <name evidence="6" type="ORF">SAMN05443545_106178</name>
</gene>
<dbReference type="Proteomes" id="UP000198500">
    <property type="component" value="Unassembled WGS sequence"/>
</dbReference>
<dbReference type="InterPro" id="IPR011075">
    <property type="entry name" value="TetR_C"/>
</dbReference>